<keyword evidence="1" id="KW-0808">Transferase</keyword>
<gene>
    <name evidence="5" type="ORF">CYMTET_26938</name>
</gene>
<dbReference type="FunFam" id="3.40.50.2000:FF:000009">
    <property type="entry name" value="Sterol 3-beta-glucosyltransferase UGT80A2"/>
    <property type="match status" value="1"/>
</dbReference>
<keyword evidence="2" id="KW-0472">Membrane</keyword>
<dbReference type="Gene3D" id="3.40.50.2000">
    <property type="entry name" value="Glycogen Phosphorylase B"/>
    <property type="match status" value="2"/>
</dbReference>
<keyword evidence="2" id="KW-1133">Transmembrane helix</keyword>
<accession>A0AAE0KXF0</accession>
<feature type="transmembrane region" description="Helical" evidence="2">
    <location>
        <begin position="6"/>
        <end position="29"/>
    </location>
</feature>
<dbReference type="PANTHER" id="PTHR48050:SF13">
    <property type="entry name" value="STEROL 3-BETA-GLUCOSYLTRANSFERASE UGT80A2"/>
    <property type="match status" value="1"/>
</dbReference>
<feature type="transmembrane region" description="Helical" evidence="2">
    <location>
        <begin position="41"/>
        <end position="59"/>
    </location>
</feature>
<evidence type="ECO:0000259" key="3">
    <source>
        <dbReference type="Pfam" id="PF03033"/>
    </source>
</evidence>
<keyword evidence="2" id="KW-0812">Transmembrane</keyword>
<dbReference type="FunFam" id="3.40.50.2000:FF:000163">
    <property type="entry name" value="Sterol 3-beta-glucosyltransferase"/>
    <property type="match status" value="1"/>
</dbReference>
<dbReference type="InterPro" id="IPR002213">
    <property type="entry name" value="UDP_glucos_trans"/>
</dbReference>
<dbReference type="Proteomes" id="UP001190700">
    <property type="component" value="Unassembled WGS sequence"/>
</dbReference>
<dbReference type="Pfam" id="PF06722">
    <property type="entry name" value="EryCIII-like_C"/>
    <property type="match status" value="1"/>
</dbReference>
<dbReference type="AlphaFoldDB" id="A0AAE0KXF0"/>
<keyword evidence="6" id="KW-1185">Reference proteome</keyword>
<comment type="caution">
    <text evidence="5">The sequence shown here is derived from an EMBL/GenBank/DDBJ whole genome shotgun (WGS) entry which is preliminary data.</text>
</comment>
<dbReference type="PANTHER" id="PTHR48050">
    <property type="entry name" value="STEROL 3-BETA-GLUCOSYLTRANSFERASE"/>
    <property type="match status" value="1"/>
</dbReference>
<dbReference type="InterPro" id="IPR010610">
    <property type="entry name" value="EryCIII-like_C"/>
</dbReference>
<proteinExistence type="predicted"/>
<evidence type="ECO:0000256" key="1">
    <source>
        <dbReference type="ARBA" id="ARBA00022679"/>
    </source>
</evidence>
<sequence length="925" mass="103643">MAPFHAYKLFCFMVLSFMWAFLNLGIIIWVQDDFLTILDNVLVMGYFQLAYTVIAWLFYKQVTSCLAQDDATTFTSPTVYRYSARRKLRRGAIDIDMSPSRRFIPHTGVLCATAPDEEQTLRLVPSETSPSISPPLSLSFPMNICIMVVGTHGDVLPFIALGRRLREEGGHRVRLASHKHHEDLVKRNGLEYYPLGGDPKQLSEWMVQSKGSLLPLNLKALEAAPLKLQMINEILFSTWPACTAADPAPNDCHGPFLAHAIISNPVTYGHIHCAQALGVPLHLMFPQPWTPTCAFPHPLAREIRFSQNRYVNWQSYFAVDDYMFMGTMKITNRFRVRIGLGRLRVGQRGAHLLNSFRVPFAKMWSPALVSKPSDWPPEVDVVGSFSLNQPSFYSPDPKLVEWLEAGEKPIYVGFGSMVLGDPEAVLALREIIVEASRESNARVLIQSNWTDLGGASLPEHVYSLGPAPHDWLFPRMAAVVHHGGAGTVAAGLRYGKPTMVCPFFGDQFFWGERVYNAGVGPRPCPVEELTVGCLAGAFLDLLRQDRILRNTASLAAVMEREDGVEGGLQAFYNHLPKHDMVCDVSLFLADQAAADVYHVMNKIKVSYEVHVVMGIPGFDYTPMDWSLSPQNPLEAIGEAVFIFLHEVVAAFAGLLMCFCASPHTNDLDGDYKWWEYTREKTMEAWRSVVKALTNLLLRPLKGVLVLVHTIYSLLCCGLCCPMIISPLGMLPSPWAHMRLKLAKRCVRRPHPPVSGDRRREIAIAYNTCARIRCQFALHEGQQSRRISAAQARKLLKALQLHPPHDRVQVDPQEDMRWYMGRLRTRYFTSFFGCAAPPLVHPGVLEAIEMINQSDKRERLAKTPLGACSPSSQATISFEDFCLIFRRCCMEHDKDEYIAPDDVGTSGCAPLPASMSCMEPPKPQTI</sequence>
<dbReference type="InterPro" id="IPR050426">
    <property type="entry name" value="Glycosyltransferase_28"/>
</dbReference>
<evidence type="ECO:0000313" key="5">
    <source>
        <dbReference type="EMBL" id="KAK3264316.1"/>
    </source>
</evidence>
<name>A0AAE0KXF0_9CHLO</name>
<evidence type="ECO:0000259" key="4">
    <source>
        <dbReference type="Pfam" id="PF06722"/>
    </source>
</evidence>
<evidence type="ECO:0000313" key="6">
    <source>
        <dbReference type="Proteomes" id="UP001190700"/>
    </source>
</evidence>
<feature type="domain" description="Glycosyltransferase family 28 N-terminal" evidence="3">
    <location>
        <begin position="144"/>
        <end position="296"/>
    </location>
</feature>
<protein>
    <recommendedName>
        <fullName evidence="7">Glycosyltransferase family 28 N-terminal domain-containing protein</fullName>
    </recommendedName>
</protein>
<reference evidence="5 6" key="1">
    <citation type="journal article" date="2015" name="Genome Biol. Evol.">
        <title>Comparative Genomics of a Bacterivorous Green Alga Reveals Evolutionary Causalities and Consequences of Phago-Mixotrophic Mode of Nutrition.</title>
        <authorList>
            <person name="Burns J.A."/>
            <person name="Paasch A."/>
            <person name="Narechania A."/>
            <person name="Kim E."/>
        </authorList>
    </citation>
    <scope>NUCLEOTIDE SEQUENCE [LARGE SCALE GENOMIC DNA]</scope>
    <source>
        <strain evidence="5 6">PLY_AMNH</strain>
    </source>
</reference>
<dbReference type="Pfam" id="PF03033">
    <property type="entry name" value="Glyco_transf_28"/>
    <property type="match status" value="1"/>
</dbReference>
<dbReference type="GO" id="GO:0005975">
    <property type="term" value="P:carbohydrate metabolic process"/>
    <property type="evidence" value="ECO:0007669"/>
    <property type="project" value="InterPro"/>
</dbReference>
<evidence type="ECO:0008006" key="7">
    <source>
        <dbReference type="Google" id="ProtNLM"/>
    </source>
</evidence>
<dbReference type="SUPFAM" id="SSF53756">
    <property type="entry name" value="UDP-Glycosyltransferase/glycogen phosphorylase"/>
    <property type="match status" value="1"/>
</dbReference>
<dbReference type="EMBL" id="LGRX02014630">
    <property type="protein sequence ID" value="KAK3264316.1"/>
    <property type="molecule type" value="Genomic_DNA"/>
</dbReference>
<dbReference type="InterPro" id="IPR004276">
    <property type="entry name" value="GlycoTrans_28_N"/>
</dbReference>
<evidence type="ECO:0000256" key="2">
    <source>
        <dbReference type="SAM" id="Phobius"/>
    </source>
</evidence>
<feature type="domain" description="Erythromycin biosynthesis protein CIII-like C-terminal" evidence="4">
    <location>
        <begin position="455"/>
        <end position="553"/>
    </location>
</feature>
<organism evidence="5 6">
    <name type="scientific">Cymbomonas tetramitiformis</name>
    <dbReference type="NCBI Taxonomy" id="36881"/>
    <lineage>
        <taxon>Eukaryota</taxon>
        <taxon>Viridiplantae</taxon>
        <taxon>Chlorophyta</taxon>
        <taxon>Pyramimonadophyceae</taxon>
        <taxon>Pyramimonadales</taxon>
        <taxon>Pyramimonadaceae</taxon>
        <taxon>Cymbomonas</taxon>
    </lineage>
</organism>
<dbReference type="GO" id="GO:0016906">
    <property type="term" value="F:sterol 3-beta-glucosyltransferase activity"/>
    <property type="evidence" value="ECO:0007669"/>
    <property type="project" value="UniProtKB-ARBA"/>
</dbReference>
<dbReference type="CDD" id="cd03784">
    <property type="entry name" value="GT1_Gtf-like"/>
    <property type="match status" value="1"/>
</dbReference>